<feature type="compositionally biased region" description="Acidic residues" evidence="6">
    <location>
        <begin position="193"/>
        <end position="205"/>
    </location>
</feature>
<feature type="domain" description="MBD" evidence="7">
    <location>
        <begin position="1"/>
        <end position="53"/>
    </location>
</feature>
<keyword evidence="9" id="KW-1185">Reference proteome</keyword>
<proteinExistence type="predicted"/>
<name>A0ABQ7YD86_BRANA</name>
<feature type="compositionally biased region" description="Basic and acidic residues" evidence="6">
    <location>
        <begin position="171"/>
        <end position="187"/>
    </location>
</feature>
<feature type="non-terminal residue" evidence="8">
    <location>
        <position position="1"/>
    </location>
</feature>
<evidence type="ECO:0000256" key="3">
    <source>
        <dbReference type="ARBA" id="ARBA00023125"/>
    </source>
</evidence>
<dbReference type="InterPro" id="IPR025525">
    <property type="entry name" value="hAT-like_transposase_RNase-H"/>
</dbReference>
<dbReference type="Pfam" id="PF14372">
    <property type="entry name" value="hAT-like_RNase-H"/>
    <property type="match status" value="1"/>
</dbReference>
<dbReference type="Pfam" id="PF05699">
    <property type="entry name" value="Dimer_Tnp_hAT"/>
    <property type="match status" value="1"/>
</dbReference>
<dbReference type="EMBL" id="JAGKQM010000018">
    <property type="protein sequence ID" value="KAH0866179.1"/>
    <property type="molecule type" value="Genomic_DNA"/>
</dbReference>
<evidence type="ECO:0000256" key="5">
    <source>
        <dbReference type="ARBA" id="ARBA00023242"/>
    </source>
</evidence>
<accession>A0ABQ7YD86</accession>
<dbReference type="InterPro" id="IPR012337">
    <property type="entry name" value="RNaseH-like_sf"/>
</dbReference>
<organism evidence="8 9">
    <name type="scientific">Brassica napus</name>
    <name type="common">Rape</name>
    <dbReference type="NCBI Taxonomy" id="3708"/>
    <lineage>
        <taxon>Eukaryota</taxon>
        <taxon>Viridiplantae</taxon>
        <taxon>Streptophyta</taxon>
        <taxon>Embryophyta</taxon>
        <taxon>Tracheophyta</taxon>
        <taxon>Spermatophyta</taxon>
        <taxon>Magnoliopsida</taxon>
        <taxon>eudicotyledons</taxon>
        <taxon>Gunneridae</taxon>
        <taxon>Pentapetalae</taxon>
        <taxon>rosids</taxon>
        <taxon>malvids</taxon>
        <taxon>Brassicales</taxon>
        <taxon>Brassicaceae</taxon>
        <taxon>Brassiceae</taxon>
        <taxon>Brassica</taxon>
    </lineage>
</organism>
<keyword evidence="4" id="KW-0804">Transcription</keyword>
<dbReference type="InterPro" id="IPR001739">
    <property type="entry name" value="Methyl_CpG_DNA-bd"/>
</dbReference>
<keyword evidence="3" id="KW-0238">DNA-binding</keyword>
<feature type="region of interest" description="Disordered" evidence="6">
    <location>
        <begin position="698"/>
        <end position="723"/>
    </location>
</feature>
<reference evidence="8 9" key="1">
    <citation type="submission" date="2021-05" db="EMBL/GenBank/DDBJ databases">
        <title>Genome Assembly of Synthetic Allotetraploid Brassica napus Reveals Homoeologous Exchanges between Subgenomes.</title>
        <authorList>
            <person name="Davis J.T."/>
        </authorList>
    </citation>
    <scope>NUCLEOTIDE SEQUENCE [LARGE SCALE GENOMIC DNA]</scope>
    <source>
        <strain evidence="9">cv. Da-Ae</strain>
        <tissue evidence="8">Seedling</tissue>
    </source>
</reference>
<evidence type="ECO:0000256" key="2">
    <source>
        <dbReference type="ARBA" id="ARBA00023015"/>
    </source>
</evidence>
<feature type="compositionally biased region" description="Basic residues" evidence="6">
    <location>
        <begin position="78"/>
        <end position="91"/>
    </location>
</feature>
<evidence type="ECO:0000256" key="4">
    <source>
        <dbReference type="ARBA" id="ARBA00023163"/>
    </source>
</evidence>
<keyword evidence="5" id="KW-0539">Nucleus</keyword>
<dbReference type="PROSITE" id="PS50982">
    <property type="entry name" value="MBD"/>
    <property type="match status" value="1"/>
</dbReference>
<feature type="region of interest" description="Disordered" evidence="6">
    <location>
        <begin position="36"/>
        <end position="261"/>
    </location>
</feature>
<dbReference type="Gene3D" id="3.30.890.10">
    <property type="entry name" value="Methyl-cpg-binding Protein 2, Chain A"/>
    <property type="match status" value="1"/>
</dbReference>
<evidence type="ECO:0000259" key="7">
    <source>
        <dbReference type="PROSITE" id="PS50982"/>
    </source>
</evidence>
<dbReference type="PANTHER" id="PTHR46481">
    <property type="entry name" value="ZINC FINGER BED DOMAIN-CONTAINING PROTEIN 4"/>
    <property type="match status" value="1"/>
</dbReference>
<dbReference type="SUPFAM" id="SSF54171">
    <property type="entry name" value="DNA-binding domain"/>
    <property type="match status" value="1"/>
</dbReference>
<feature type="compositionally biased region" description="Polar residues" evidence="6">
    <location>
        <begin position="700"/>
        <end position="709"/>
    </location>
</feature>
<gene>
    <name evidence="8" type="ORF">HID58_083390</name>
</gene>
<dbReference type="InterPro" id="IPR016177">
    <property type="entry name" value="DNA-bd_dom_sf"/>
</dbReference>
<dbReference type="SUPFAM" id="SSF53098">
    <property type="entry name" value="Ribonuclease H-like"/>
    <property type="match status" value="1"/>
</dbReference>
<dbReference type="Proteomes" id="UP000824890">
    <property type="component" value="Unassembled WGS sequence"/>
</dbReference>
<feature type="compositionally biased region" description="Acidic residues" evidence="6">
    <location>
        <begin position="103"/>
        <end position="114"/>
    </location>
</feature>
<feature type="compositionally biased region" description="Basic and acidic residues" evidence="6">
    <location>
        <begin position="115"/>
        <end position="152"/>
    </location>
</feature>
<dbReference type="InterPro" id="IPR052035">
    <property type="entry name" value="ZnF_BED_domain_contain"/>
</dbReference>
<sequence length="831" mass="93134">FYPELAGSPRKTKIVFVAPTGERISSRKQLEKYLKAHPGSPVISEFDWTNGESPRRSSRISQMVKATPTPTPDEKEPPKKRRRSSLSKKGGKGAASAEKNEEAQEGEVVAEENVEADKNGEAEESAVKENKEGEKAEAEKEGEVVADEKEPMEVYTSEAVKKAESGGTAEEPPKVEDLKDTEMKEPVEAVSEVNEEEKAAEEETENKELTSGEPKLAADAEADKGNETKEAEEKKTDGEPKLDADAEANKVNGTEEAVEKKTEAAATIIEWTEGDEAGTRKEFVVLSMVWDHFTTETDQLPPPKKRQSSSANVPLDQDHCNHEMSKMIIMHDYPLRVVDHFAGFLKALRPQFSIPRLDTIHDDCVLMFLSQKQKLSDIIAKIPGGVNLTVDVWSSKQSVGYAFVSGHFVDQDWHLTQLLLNVSVVASPDSDSALNQPLKACLSEWKLEGKVSSITVNKNCIDNLRGFLSVKNQHVLNGQFMAQEALGDEQLIKKVRDSIKFIKTNEACGDKFDGLKKLFPTDDQYKDLNVDNKTRWDTSYNMLLADNSCLVWKHAILITKYHQYLLKIGERLMVIFQAGNVLTRPKHLTANELYHEMIKLQLKLSHAAMCVEDLDVGNLANSLWEKFDLYWRGCFLVLAVAVVMDPRCKMEIIKDNFTELYGEEDAEKWIKTVSDAVHDLYISYGEQNLMDANMEVAQEPETSPQVEQTTESHQHEGHHKVEKQDHMGDVLLQEGTTLVTIGDSLSDFEIFLTELNRYLGETLVVGSEDFDVLSWWRIAADILPIPCSTVSPDSVFDTEVKEMDSYRTSLSSGTLEALLCTKDWLKNPETL</sequence>
<dbReference type="PANTHER" id="PTHR46481:SF11">
    <property type="entry name" value="ZINC FINGER BED DOMAIN-CONTAINING PROTEIN RICESLEEPER 2-LIKE"/>
    <property type="match status" value="1"/>
</dbReference>
<evidence type="ECO:0000256" key="6">
    <source>
        <dbReference type="SAM" id="MobiDB-lite"/>
    </source>
</evidence>
<dbReference type="InterPro" id="IPR008906">
    <property type="entry name" value="HATC_C_dom"/>
</dbReference>
<keyword evidence="2" id="KW-0805">Transcription regulation</keyword>
<dbReference type="Pfam" id="PF01429">
    <property type="entry name" value="MBD"/>
    <property type="match status" value="1"/>
</dbReference>
<feature type="compositionally biased region" description="Basic and acidic residues" evidence="6">
    <location>
        <begin position="206"/>
        <end position="248"/>
    </location>
</feature>
<evidence type="ECO:0000256" key="1">
    <source>
        <dbReference type="ARBA" id="ARBA00004123"/>
    </source>
</evidence>
<evidence type="ECO:0000313" key="8">
    <source>
        <dbReference type="EMBL" id="KAH0866179.1"/>
    </source>
</evidence>
<evidence type="ECO:0000313" key="9">
    <source>
        <dbReference type="Proteomes" id="UP000824890"/>
    </source>
</evidence>
<comment type="subcellular location">
    <subcellularLocation>
        <location evidence="1">Nucleus</location>
    </subcellularLocation>
</comment>
<comment type="caution">
    <text evidence="8">The sequence shown here is derived from an EMBL/GenBank/DDBJ whole genome shotgun (WGS) entry which is preliminary data.</text>
</comment>
<protein>
    <recommendedName>
        <fullName evidence="7">MBD domain-containing protein</fullName>
    </recommendedName>
</protein>